<accession>A0A396RYU3</accession>
<dbReference type="AlphaFoldDB" id="A0A396RYU3"/>
<dbReference type="OrthoDB" id="6717082at2"/>
<feature type="domain" description="DUF7673" evidence="1">
    <location>
        <begin position="17"/>
        <end position="95"/>
    </location>
</feature>
<comment type="caution">
    <text evidence="2">The sequence shown here is derived from an EMBL/GenBank/DDBJ whole genome shotgun (WGS) entry which is preliminary data.</text>
</comment>
<organism evidence="2 3">
    <name type="scientific">Pseudomonas jilinensis</name>
    <dbReference type="NCBI Taxonomy" id="2078689"/>
    <lineage>
        <taxon>Bacteria</taxon>
        <taxon>Pseudomonadati</taxon>
        <taxon>Pseudomonadota</taxon>
        <taxon>Gammaproteobacteria</taxon>
        <taxon>Pseudomonadales</taxon>
        <taxon>Pseudomonadaceae</taxon>
        <taxon>Pseudomonas</taxon>
    </lineage>
</organism>
<dbReference type="Proteomes" id="UP000265745">
    <property type="component" value="Unassembled WGS sequence"/>
</dbReference>
<dbReference type="EMBL" id="QJSA01000005">
    <property type="protein sequence ID" value="RHW21820.1"/>
    <property type="molecule type" value="Genomic_DNA"/>
</dbReference>
<dbReference type="InterPro" id="IPR056090">
    <property type="entry name" value="DUF7673"/>
</dbReference>
<dbReference type="Pfam" id="PF24720">
    <property type="entry name" value="DUF7673"/>
    <property type="match status" value="1"/>
</dbReference>
<evidence type="ECO:0000313" key="3">
    <source>
        <dbReference type="Proteomes" id="UP000265745"/>
    </source>
</evidence>
<proteinExistence type="predicted"/>
<name>A0A396RYU3_9PSED</name>
<evidence type="ECO:0000259" key="1">
    <source>
        <dbReference type="Pfam" id="PF24720"/>
    </source>
</evidence>
<protein>
    <recommendedName>
        <fullName evidence="1">DUF7673 domain-containing protein</fullName>
    </recommendedName>
</protein>
<keyword evidence="3" id="KW-1185">Reference proteome</keyword>
<reference evidence="2 3" key="1">
    <citation type="submission" date="2018-06" db="EMBL/GenBank/DDBJ databases">
        <title>Pseudomonas jilinensis sp. nov., isolated from the production water of Jilin Oilfield in China.</title>
        <authorList>
            <person name="Wang J."/>
        </authorList>
    </citation>
    <scope>NUCLEOTIDE SEQUENCE [LARGE SCALE GENOMIC DNA]</scope>
    <source>
        <strain evidence="2 3">JS15-10A1</strain>
    </source>
</reference>
<sequence length="105" mass="11510">MQLIERQRDAVRRSGLPALARLVTVAQRDTGQSAVVGRFLLGLYNGPDFPFCLTELRALDQDLHNDCLAVLAMDWSPEREVHELIENGTAIWQGLSSVGGGGEYG</sequence>
<evidence type="ECO:0000313" key="2">
    <source>
        <dbReference type="EMBL" id="RHW21820.1"/>
    </source>
</evidence>
<gene>
    <name evidence="2" type="ORF">C2846_07145</name>
</gene>